<keyword evidence="6 8" id="KW-0472">Membrane</keyword>
<dbReference type="Gene3D" id="1.20.5.110">
    <property type="match status" value="1"/>
</dbReference>
<evidence type="ECO:0000256" key="6">
    <source>
        <dbReference type="ARBA" id="ARBA00023136"/>
    </source>
</evidence>
<protein>
    <submittedName>
        <fullName evidence="10">Potassium channel family protein</fullName>
    </submittedName>
</protein>
<evidence type="ECO:0000256" key="5">
    <source>
        <dbReference type="ARBA" id="ARBA00023065"/>
    </source>
</evidence>
<reference evidence="10 11" key="1">
    <citation type="submission" date="2023-10" db="EMBL/GenBank/DDBJ databases">
        <title>Virgibacillus halophilus 5B73C genome.</title>
        <authorList>
            <person name="Miliotis G."/>
            <person name="Sengupta P."/>
            <person name="Hameed A."/>
            <person name="Chuvochina M."/>
            <person name="Mcdonagh F."/>
            <person name="Simpson A.C."/>
            <person name="Singh N.K."/>
            <person name="Rekha P.D."/>
            <person name="Raman K."/>
            <person name="Hugenholtz P."/>
            <person name="Venkateswaran K."/>
        </authorList>
    </citation>
    <scope>NUCLEOTIDE SEQUENCE [LARGE SCALE GENOMIC DNA]</scope>
    <source>
        <strain evidence="10 11">5B73C</strain>
    </source>
</reference>
<feature type="transmembrane region" description="Helical" evidence="8">
    <location>
        <begin position="7"/>
        <end position="25"/>
    </location>
</feature>
<dbReference type="Gene3D" id="1.20.120.350">
    <property type="entry name" value="Voltage-gated potassium channels. Chain C"/>
    <property type="match status" value="1"/>
</dbReference>
<keyword evidence="4 8" id="KW-1133">Transmembrane helix</keyword>
<dbReference type="InterPro" id="IPR028325">
    <property type="entry name" value="VG_K_chnl"/>
</dbReference>
<feature type="domain" description="Potassium channel" evidence="9">
    <location>
        <begin position="121"/>
        <end position="192"/>
    </location>
</feature>
<name>A0ABU5C8J9_9BACI</name>
<evidence type="ECO:0000256" key="3">
    <source>
        <dbReference type="ARBA" id="ARBA00022692"/>
    </source>
</evidence>
<evidence type="ECO:0000256" key="2">
    <source>
        <dbReference type="ARBA" id="ARBA00022448"/>
    </source>
</evidence>
<evidence type="ECO:0000313" key="11">
    <source>
        <dbReference type="Proteomes" id="UP001281447"/>
    </source>
</evidence>
<gene>
    <name evidence="10" type="ORF">RWE15_12930</name>
</gene>
<evidence type="ECO:0000313" key="10">
    <source>
        <dbReference type="EMBL" id="MDY0395158.1"/>
    </source>
</evidence>
<dbReference type="SUPFAM" id="SSF81324">
    <property type="entry name" value="Voltage-gated potassium channels"/>
    <property type="match status" value="1"/>
</dbReference>
<dbReference type="Proteomes" id="UP001281447">
    <property type="component" value="Unassembled WGS sequence"/>
</dbReference>
<dbReference type="InterPro" id="IPR013099">
    <property type="entry name" value="K_chnl_dom"/>
</dbReference>
<feature type="transmembrane region" description="Helical" evidence="8">
    <location>
        <begin position="167"/>
        <end position="192"/>
    </location>
</feature>
<keyword evidence="11" id="KW-1185">Reference proteome</keyword>
<evidence type="ECO:0000256" key="4">
    <source>
        <dbReference type="ARBA" id="ARBA00022989"/>
    </source>
</evidence>
<feature type="transmembrane region" description="Helical" evidence="8">
    <location>
        <begin position="114"/>
        <end position="132"/>
    </location>
</feature>
<evidence type="ECO:0000256" key="8">
    <source>
        <dbReference type="SAM" id="Phobius"/>
    </source>
</evidence>
<organism evidence="10 11">
    <name type="scientific">Tigheibacillus halophilus</name>
    <dbReference type="NCBI Taxonomy" id="361280"/>
    <lineage>
        <taxon>Bacteria</taxon>
        <taxon>Bacillati</taxon>
        <taxon>Bacillota</taxon>
        <taxon>Bacilli</taxon>
        <taxon>Bacillales</taxon>
        <taxon>Bacillaceae</taxon>
        <taxon>Tigheibacillus</taxon>
    </lineage>
</organism>
<feature type="transmembrane region" description="Helical" evidence="8">
    <location>
        <begin position="31"/>
        <end position="52"/>
    </location>
</feature>
<dbReference type="GO" id="GO:0034220">
    <property type="term" value="P:monoatomic ion transmembrane transport"/>
    <property type="evidence" value="ECO:0007669"/>
    <property type="project" value="UniProtKB-KW"/>
</dbReference>
<sequence length="235" mass="26662">MKKKIQLIYEITLVVLALISVIFIWSSNQKIIYLDKMIWLVFFIDVLVRLIMAKNKWKFIKENPFDIIAALPLDSIFQTARIVRLFRVLRFFSIGKKYLTPVKNILATNGLGKLLTVSAGILIAATVLVTHFEPNIDTYADGLYWAVVTTTTVGYGDLSPVTGVGRIIAIVLMLVGIGIIGMLTGSLTTYFVKDKTEKNPTVTFIQSELDRYDELTWQEKKRLEILLQELNKEKG</sequence>
<keyword evidence="7 10" id="KW-0407">Ion channel</keyword>
<dbReference type="PANTHER" id="PTHR11537:SF254">
    <property type="entry name" value="POTASSIUM VOLTAGE-GATED CHANNEL PROTEIN SHAB"/>
    <property type="match status" value="1"/>
</dbReference>
<accession>A0ABU5C8J9</accession>
<dbReference type="EMBL" id="JAWDIP010000003">
    <property type="protein sequence ID" value="MDY0395158.1"/>
    <property type="molecule type" value="Genomic_DNA"/>
</dbReference>
<dbReference type="InterPro" id="IPR027359">
    <property type="entry name" value="Volt_channel_dom_sf"/>
</dbReference>
<dbReference type="Pfam" id="PF07885">
    <property type="entry name" value="Ion_trans_2"/>
    <property type="match status" value="1"/>
</dbReference>
<proteinExistence type="predicted"/>
<comment type="subcellular location">
    <subcellularLocation>
        <location evidence="1">Membrane</location>
        <topology evidence="1">Multi-pass membrane protein</topology>
    </subcellularLocation>
</comment>
<dbReference type="Gene3D" id="1.10.287.70">
    <property type="match status" value="1"/>
</dbReference>
<keyword evidence="2" id="KW-0813">Transport</keyword>
<evidence type="ECO:0000256" key="1">
    <source>
        <dbReference type="ARBA" id="ARBA00004141"/>
    </source>
</evidence>
<evidence type="ECO:0000256" key="7">
    <source>
        <dbReference type="ARBA" id="ARBA00023303"/>
    </source>
</evidence>
<keyword evidence="5" id="KW-0406">Ion transport</keyword>
<comment type="caution">
    <text evidence="10">The sequence shown here is derived from an EMBL/GenBank/DDBJ whole genome shotgun (WGS) entry which is preliminary data.</text>
</comment>
<evidence type="ECO:0000259" key="9">
    <source>
        <dbReference type="Pfam" id="PF07885"/>
    </source>
</evidence>
<keyword evidence="3 8" id="KW-0812">Transmembrane</keyword>
<dbReference type="RefSeq" id="WP_390355997.1">
    <property type="nucleotide sequence ID" value="NZ_JBHUIZ010000012.1"/>
</dbReference>
<dbReference type="PANTHER" id="PTHR11537">
    <property type="entry name" value="VOLTAGE-GATED POTASSIUM CHANNEL"/>
    <property type="match status" value="1"/>
</dbReference>